<dbReference type="InterPro" id="IPR036890">
    <property type="entry name" value="HATPase_C_sf"/>
</dbReference>
<dbReference type="Pfam" id="PF00512">
    <property type="entry name" value="HisKA"/>
    <property type="match status" value="1"/>
</dbReference>
<evidence type="ECO:0000259" key="11">
    <source>
        <dbReference type="PROSITE" id="PS50113"/>
    </source>
</evidence>
<comment type="caution">
    <text evidence="12">The sequence shown here is derived from an EMBL/GenBank/DDBJ whole genome shotgun (WGS) entry which is preliminary data.</text>
</comment>
<dbReference type="EMBL" id="DTHB01000007">
    <property type="protein sequence ID" value="HGB13690.1"/>
    <property type="molecule type" value="Genomic_DNA"/>
</dbReference>
<evidence type="ECO:0000259" key="10">
    <source>
        <dbReference type="PROSITE" id="PS50112"/>
    </source>
</evidence>
<evidence type="ECO:0000256" key="4">
    <source>
        <dbReference type="ARBA" id="ARBA00022679"/>
    </source>
</evidence>
<dbReference type="InterPro" id="IPR000700">
    <property type="entry name" value="PAS-assoc_C"/>
</dbReference>
<sequence length="482" mass="53940">MSRDPETIYIAIIVDRERAGCLPLALPYSVIGYPMVQVDFFKADRPAAARPGIQTLPESRPEAVTLGLLSPEVIGPPRPLAELDPKAYDLILDWQNRTASLRGAEWDNLVTGPGLPALEQVICQFYEIRQKIEVSSGILLNAADAIITIDENHRIIGYNYGAELIFGYPRREAIGQDLKIIIPPPYKDVHHEYVRRYLATREPRFIGKHVQLTAQRRDGREFPMSISFSVAEIRGNFYFTGIIRDITEYKQMEERLLHSERLAAVGNTITHIAHEIKNPLAIIGGFARQLLRSPGLAEKDRQKLAIITEEVSGLEAMIAEMRDFVRRPAPHKEKGDLEALLETTLDLFKESFAPRHILVRRVRETPIPPFSFDAHQLHQVLLNLIKNALEAMPKGGQLTVTSRVKDGQAEISITDTGEGMTPEVLAKIFQPYFTTKQKGTGLGLAICRNIIEEHGGRIFVESNPGQGSTFTIQIPLEEAPPA</sequence>
<keyword evidence="5" id="KW-0547">Nucleotide-binding</keyword>
<dbReference type="InterPro" id="IPR003661">
    <property type="entry name" value="HisK_dim/P_dom"/>
</dbReference>
<feature type="domain" description="Histidine kinase" evidence="9">
    <location>
        <begin position="271"/>
        <end position="478"/>
    </location>
</feature>
<dbReference type="InterPro" id="IPR004358">
    <property type="entry name" value="Sig_transdc_His_kin-like_C"/>
</dbReference>
<evidence type="ECO:0000256" key="2">
    <source>
        <dbReference type="ARBA" id="ARBA00012438"/>
    </source>
</evidence>
<accession>A0A7C3WGC2</accession>
<dbReference type="SUPFAM" id="SSF47384">
    <property type="entry name" value="Homodimeric domain of signal transducing histidine kinase"/>
    <property type="match status" value="1"/>
</dbReference>
<evidence type="ECO:0000256" key="6">
    <source>
        <dbReference type="ARBA" id="ARBA00022777"/>
    </source>
</evidence>
<dbReference type="GO" id="GO:0005524">
    <property type="term" value="F:ATP binding"/>
    <property type="evidence" value="ECO:0007669"/>
    <property type="project" value="UniProtKB-KW"/>
</dbReference>
<dbReference type="InterPro" id="IPR035965">
    <property type="entry name" value="PAS-like_dom_sf"/>
</dbReference>
<dbReference type="PROSITE" id="PS50113">
    <property type="entry name" value="PAC"/>
    <property type="match status" value="1"/>
</dbReference>
<proteinExistence type="predicted"/>
<protein>
    <recommendedName>
        <fullName evidence="2">histidine kinase</fullName>
        <ecNumber evidence="2">2.7.13.3</ecNumber>
    </recommendedName>
</protein>
<evidence type="ECO:0000256" key="8">
    <source>
        <dbReference type="ARBA" id="ARBA00023012"/>
    </source>
</evidence>
<dbReference type="Gene3D" id="3.30.450.20">
    <property type="entry name" value="PAS domain"/>
    <property type="match status" value="1"/>
</dbReference>
<organism evidence="12">
    <name type="scientific">Desulfobacca acetoxidans</name>
    <dbReference type="NCBI Taxonomy" id="60893"/>
    <lineage>
        <taxon>Bacteria</taxon>
        <taxon>Pseudomonadati</taxon>
        <taxon>Thermodesulfobacteriota</taxon>
        <taxon>Desulfobaccia</taxon>
        <taxon>Desulfobaccales</taxon>
        <taxon>Desulfobaccaceae</taxon>
        <taxon>Desulfobacca</taxon>
    </lineage>
</organism>
<dbReference type="CDD" id="cd00075">
    <property type="entry name" value="HATPase"/>
    <property type="match status" value="1"/>
</dbReference>
<dbReference type="CDD" id="cd00082">
    <property type="entry name" value="HisKA"/>
    <property type="match status" value="1"/>
</dbReference>
<dbReference type="PANTHER" id="PTHR43065">
    <property type="entry name" value="SENSOR HISTIDINE KINASE"/>
    <property type="match status" value="1"/>
</dbReference>
<dbReference type="PROSITE" id="PS50109">
    <property type="entry name" value="HIS_KIN"/>
    <property type="match status" value="1"/>
</dbReference>
<evidence type="ECO:0000256" key="3">
    <source>
        <dbReference type="ARBA" id="ARBA00022553"/>
    </source>
</evidence>
<dbReference type="Gene3D" id="1.10.287.130">
    <property type="match status" value="1"/>
</dbReference>
<dbReference type="NCBIfam" id="TIGR00229">
    <property type="entry name" value="sensory_box"/>
    <property type="match status" value="1"/>
</dbReference>
<evidence type="ECO:0000256" key="1">
    <source>
        <dbReference type="ARBA" id="ARBA00000085"/>
    </source>
</evidence>
<dbReference type="FunFam" id="3.30.565.10:FF:000006">
    <property type="entry name" value="Sensor histidine kinase WalK"/>
    <property type="match status" value="1"/>
</dbReference>
<evidence type="ECO:0000313" key="12">
    <source>
        <dbReference type="EMBL" id="HGB13690.1"/>
    </source>
</evidence>
<dbReference type="InterPro" id="IPR003594">
    <property type="entry name" value="HATPase_dom"/>
</dbReference>
<dbReference type="Pfam" id="PF13426">
    <property type="entry name" value="PAS_9"/>
    <property type="match status" value="1"/>
</dbReference>
<dbReference type="EC" id="2.7.13.3" evidence="2"/>
<dbReference type="SUPFAM" id="SSF55874">
    <property type="entry name" value="ATPase domain of HSP90 chaperone/DNA topoisomerase II/histidine kinase"/>
    <property type="match status" value="1"/>
</dbReference>
<dbReference type="GO" id="GO:0000155">
    <property type="term" value="F:phosphorelay sensor kinase activity"/>
    <property type="evidence" value="ECO:0007669"/>
    <property type="project" value="InterPro"/>
</dbReference>
<dbReference type="CDD" id="cd00130">
    <property type="entry name" value="PAS"/>
    <property type="match status" value="1"/>
</dbReference>
<dbReference type="PROSITE" id="PS50112">
    <property type="entry name" value="PAS"/>
    <property type="match status" value="1"/>
</dbReference>
<dbReference type="AlphaFoldDB" id="A0A7C3WGC2"/>
<keyword evidence="4" id="KW-0808">Transferase</keyword>
<dbReference type="InterPro" id="IPR005467">
    <property type="entry name" value="His_kinase_dom"/>
</dbReference>
<evidence type="ECO:0000256" key="7">
    <source>
        <dbReference type="ARBA" id="ARBA00022840"/>
    </source>
</evidence>
<keyword evidence="6" id="KW-0418">Kinase</keyword>
<keyword evidence="8" id="KW-0902">Two-component regulatory system</keyword>
<dbReference type="SMART" id="SM00388">
    <property type="entry name" value="HisKA"/>
    <property type="match status" value="1"/>
</dbReference>
<comment type="catalytic activity">
    <reaction evidence="1">
        <text>ATP + protein L-histidine = ADP + protein N-phospho-L-histidine.</text>
        <dbReference type="EC" id="2.7.13.3"/>
    </reaction>
</comment>
<name>A0A7C3WGC2_9BACT</name>
<dbReference type="PRINTS" id="PR00344">
    <property type="entry name" value="BCTRLSENSOR"/>
</dbReference>
<evidence type="ECO:0000259" key="9">
    <source>
        <dbReference type="PROSITE" id="PS50109"/>
    </source>
</evidence>
<feature type="domain" description="PAS" evidence="10">
    <location>
        <begin position="138"/>
        <end position="201"/>
    </location>
</feature>
<keyword evidence="7" id="KW-0067">ATP-binding</keyword>
<gene>
    <name evidence="12" type="ORF">ENV62_00385</name>
</gene>
<dbReference type="InterPro" id="IPR036097">
    <property type="entry name" value="HisK_dim/P_sf"/>
</dbReference>
<dbReference type="Gene3D" id="3.30.565.10">
    <property type="entry name" value="Histidine kinase-like ATPase, C-terminal domain"/>
    <property type="match status" value="1"/>
</dbReference>
<dbReference type="InterPro" id="IPR000014">
    <property type="entry name" value="PAS"/>
</dbReference>
<dbReference type="SMART" id="SM00387">
    <property type="entry name" value="HATPase_c"/>
    <property type="match status" value="1"/>
</dbReference>
<reference evidence="12" key="1">
    <citation type="journal article" date="2020" name="mSystems">
        <title>Genome- and Community-Level Interaction Insights into Carbon Utilization and Element Cycling Functions of Hydrothermarchaeota in Hydrothermal Sediment.</title>
        <authorList>
            <person name="Zhou Z."/>
            <person name="Liu Y."/>
            <person name="Xu W."/>
            <person name="Pan J."/>
            <person name="Luo Z.H."/>
            <person name="Li M."/>
        </authorList>
    </citation>
    <scope>NUCLEOTIDE SEQUENCE [LARGE SCALE GENOMIC DNA]</scope>
    <source>
        <strain evidence="12">SpSt-776</strain>
    </source>
</reference>
<dbReference type="SMART" id="SM00091">
    <property type="entry name" value="PAS"/>
    <property type="match status" value="1"/>
</dbReference>
<dbReference type="SUPFAM" id="SSF55785">
    <property type="entry name" value="PYP-like sensor domain (PAS domain)"/>
    <property type="match status" value="1"/>
</dbReference>
<evidence type="ECO:0000256" key="5">
    <source>
        <dbReference type="ARBA" id="ARBA00022741"/>
    </source>
</evidence>
<feature type="domain" description="PAC" evidence="11">
    <location>
        <begin position="208"/>
        <end position="258"/>
    </location>
</feature>
<dbReference type="PANTHER" id="PTHR43065:SF10">
    <property type="entry name" value="PEROXIDE STRESS-ACTIVATED HISTIDINE KINASE MAK3"/>
    <property type="match status" value="1"/>
</dbReference>
<dbReference type="Pfam" id="PF02518">
    <property type="entry name" value="HATPase_c"/>
    <property type="match status" value="1"/>
</dbReference>
<keyword evidence="3" id="KW-0597">Phosphoprotein</keyword>